<evidence type="ECO:0000313" key="3">
    <source>
        <dbReference type="Proteomes" id="UP000054279"/>
    </source>
</evidence>
<accession>A0A0C9V036</accession>
<protein>
    <submittedName>
        <fullName evidence="2">Uncharacterized protein</fullName>
    </submittedName>
</protein>
<dbReference type="AlphaFoldDB" id="A0A0C9V036"/>
<dbReference type="Proteomes" id="UP000054279">
    <property type="component" value="Unassembled WGS sequence"/>
</dbReference>
<reference evidence="2 3" key="1">
    <citation type="submission" date="2014-06" db="EMBL/GenBank/DDBJ databases">
        <title>Evolutionary Origins and Diversification of the Mycorrhizal Mutualists.</title>
        <authorList>
            <consortium name="DOE Joint Genome Institute"/>
            <consortium name="Mycorrhizal Genomics Consortium"/>
            <person name="Kohler A."/>
            <person name="Kuo A."/>
            <person name="Nagy L.G."/>
            <person name="Floudas D."/>
            <person name="Copeland A."/>
            <person name="Barry K.W."/>
            <person name="Cichocki N."/>
            <person name="Veneault-Fourrey C."/>
            <person name="LaButti K."/>
            <person name="Lindquist E.A."/>
            <person name="Lipzen A."/>
            <person name="Lundell T."/>
            <person name="Morin E."/>
            <person name="Murat C."/>
            <person name="Riley R."/>
            <person name="Ohm R."/>
            <person name="Sun H."/>
            <person name="Tunlid A."/>
            <person name="Henrissat B."/>
            <person name="Grigoriev I.V."/>
            <person name="Hibbett D.S."/>
            <person name="Martin F."/>
        </authorList>
    </citation>
    <scope>NUCLEOTIDE SEQUENCE [LARGE SCALE GENOMIC DNA]</scope>
    <source>
        <strain evidence="2 3">SS14</strain>
    </source>
</reference>
<dbReference type="HOGENOM" id="CLU_1595601_0_0_1"/>
<keyword evidence="3" id="KW-1185">Reference proteome</keyword>
<organism evidence="2 3">
    <name type="scientific">Sphaerobolus stellatus (strain SS14)</name>
    <dbReference type="NCBI Taxonomy" id="990650"/>
    <lineage>
        <taxon>Eukaryota</taxon>
        <taxon>Fungi</taxon>
        <taxon>Dikarya</taxon>
        <taxon>Basidiomycota</taxon>
        <taxon>Agaricomycotina</taxon>
        <taxon>Agaricomycetes</taxon>
        <taxon>Phallomycetidae</taxon>
        <taxon>Geastrales</taxon>
        <taxon>Sphaerobolaceae</taxon>
        <taxon>Sphaerobolus</taxon>
    </lineage>
</organism>
<name>A0A0C9V036_SPHS4</name>
<feature type="region of interest" description="Disordered" evidence="1">
    <location>
        <begin position="1"/>
        <end position="49"/>
    </location>
</feature>
<evidence type="ECO:0000313" key="2">
    <source>
        <dbReference type="EMBL" id="KIJ30991.1"/>
    </source>
</evidence>
<dbReference type="EMBL" id="KN837250">
    <property type="protein sequence ID" value="KIJ30991.1"/>
    <property type="molecule type" value="Genomic_DNA"/>
</dbReference>
<sequence length="167" mass="18064">MDENDSDCSLDCSPALQTAQSSQKKSDIESEDENSVSHSHPELTGGPGNISSTSLYIEVIHHPDSGSHTSSIIPISSKVGSNHCSAAAKGVYQIPIRGKPWAPFRMRADFEFAETTVVKGFNSHCTQKLLNGINSQWANNSKLTIFDTNDLNESLAAAHKFVTQMGK</sequence>
<evidence type="ECO:0000256" key="1">
    <source>
        <dbReference type="SAM" id="MobiDB-lite"/>
    </source>
</evidence>
<proteinExistence type="predicted"/>
<gene>
    <name evidence="2" type="ORF">M422DRAFT_267408</name>
</gene>